<dbReference type="Gene3D" id="3.30.1330.40">
    <property type="entry name" value="RutC-like"/>
    <property type="match status" value="2"/>
</dbReference>
<comment type="caution">
    <text evidence="2">The sequence shown here is derived from an EMBL/GenBank/DDBJ whole genome shotgun (WGS) entry which is preliminary data.</text>
</comment>
<evidence type="ECO:0000313" key="3">
    <source>
        <dbReference type="Proteomes" id="UP000295304"/>
    </source>
</evidence>
<gene>
    <name evidence="2" type="ORF">EDD55_104201</name>
</gene>
<dbReference type="Proteomes" id="UP000295304">
    <property type="component" value="Unassembled WGS sequence"/>
</dbReference>
<keyword evidence="3" id="KW-1185">Reference proteome</keyword>
<organism evidence="2 3">
    <name type="scientific">Varunaivibrio sulfuroxidans</name>
    <dbReference type="NCBI Taxonomy" id="1773489"/>
    <lineage>
        <taxon>Bacteria</taxon>
        <taxon>Pseudomonadati</taxon>
        <taxon>Pseudomonadota</taxon>
        <taxon>Alphaproteobacteria</taxon>
        <taxon>Rhodospirillales</taxon>
        <taxon>Magnetovibrionaceae</taxon>
        <taxon>Varunaivibrio</taxon>
    </lineage>
</organism>
<dbReference type="InterPro" id="IPR006175">
    <property type="entry name" value="YjgF/YER057c/UK114"/>
</dbReference>
<evidence type="ECO:0000313" key="2">
    <source>
        <dbReference type="EMBL" id="TCS63108.1"/>
    </source>
</evidence>
<dbReference type="SUPFAM" id="SSF55298">
    <property type="entry name" value="YjgF-like"/>
    <property type="match status" value="2"/>
</dbReference>
<dbReference type="GO" id="GO:0005829">
    <property type="term" value="C:cytosol"/>
    <property type="evidence" value="ECO:0007669"/>
    <property type="project" value="TreeGrafter"/>
</dbReference>
<dbReference type="PANTHER" id="PTHR11803">
    <property type="entry name" value="2-IMINOBUTANOATE/2-IMINOPROPANOATE DEAMINASE RIDA"/>
    <property type="match status" value="1"/>
</dbReference>
<dbReference type="AlphaFoldDB" id="A0A4R3JB39"/>
<name>A0A4R3JB39_9PROT</name>
<proteinExistence type="predicted"/>
<dbReference type="GO" id="GO:0019239">
    <property type="term" value="F:deaminase activity"/>
    <property type="evidence" value="ECO:0007669"/>
    <property type="project" value="TreeGrafter"/>
</dbReference>
<accession>A0A4R3JB39</accession>
<sequence>MSATDPIAHSAFSDPRSGTEHFIAVSPPPGGTFEEQVSHLDETYKAAANALGLGPETAIFRRLFLSDIMNQAPFLSDTELACGLPDNPVAVSIVQQPPLRGAKISMLAYHIESPTPMTKTRLSEKHIVMAKNGLRHLWSTRLCTGSDHGSRSVGSQTHQVFDDLIGALRRQGGTLRDNCMRTWIYLKDVDVFYQGMVDGRSELFVRNGMNGDTHYIASTGIEGACAHRHDLVGMDAYSVFGLAPKQVSHLNDFDHLCPTEDYNVTFERGTRIAYAERSQYFISGTASIDRYGQVVHPGDVMRQLERALDNIDALLLSGGARLEDMKYLIVYLRDPSDYTRVKTYLDTHYPNLPMFIVKGAICRPEWLVEAEGVAVARGARPDLPMF</sequence>
<dbReference type="InterPro" id="IPR035959">
    <property type="entry name" value="RutC-like_sf"/>
</dbReference>
<reference evidence="2 3" key="1">
    <citation type="submission" date="2019-03" db="EMBL/GenBank/DDBJ databases">
        <title>Genomic Encyclopedia of Type Strains, Phase IV (KMG-IV): sequencing the most valuable type-strain genomes for metagenomic binning, comparative biology and taxonomic classification.</title>
        <authorList>
            <person name="Goeker M."/>
        </authorList>
    </citation>
    <scope>NUCLEOTIDE SEQUENCE [LARGE SCALE GENOMIC DNA]</scope>
    <source>
        <strain evidence="2 3">DSM 101688</strain>
    </source>
</reference>
<dbReference type="RefSeq" id="WP_132938832.1">
    <property type="nucleotide sequence ID" value="NZ_CP119676.1"/>
</dbReference>
<protein>
    <submittedName>
        <fullName evidence="2">Enamine deaminase RidA (YjgF/YER057c/UK114 family)</fullName>
    </submittedName>
</protein>
<feature type="region of interest" description="Disordered" evidence="1">
    <location>
        <begin position="1"/>
        <end position="20"/>
    </location>
</feature>
<dbReference type="EMBL" id="SLZW01000004">
    <property type="protein sequence ID" value="TCS63108.1"/>
    <property type="molecule type" value="Genomic_DNA"/>
</dbReference>
<dbReference type="OrthoDB" id="583118at2"/>
<dbReference type="Pfam" id="PF01042">
    <property type="entry name" value="Ribonuc_L-PSP"/>
    <property type="match status" value="1"/>
</dbReference>
<evidence type="ECO:0000256" key="1">
    <source>
        <dbReference type="SAM" id="MobiDB-lite"/>
    </source>
</evidence>
<dbReference type="PANTHER" id="PTHR11803:SF39">
    <property type="entry name" value="2-IMINOBUTANOATE_2-IMINOPROPANOATE DEAMINASE"/>
    <property type="match status" value="1"/>
</dbReference>